<protein>
    <recommendedName>
        <fullName evidence="4">V-type ATP synthase subunit H</fullName>
    </recommendedName>
</protein>
<reference evidence="2 3" key="1">
    <citation type="submission" date="2017-10" db="EMBL/GenBank/DDBJ databases">
        <title>Novel microbial diversity and functional potential in the marine mammal oral microbiome.</title>
        <authorList>
            <person name="Dudek N.K."/>
            <person name="Sun C.L."/>
            <person name="Burstein D."/>
            <person name="Kantor R.S."/>
            <person name="Aliaga Goltsman D.S."/>
            <person name="Bik E.M."/>
            <person name="Thomas B.C."/>
            <person name="Banfield J.F."/>
            <person name="Relman D.A."/>
        </authorList>
    </citation>
    <scope>NUCLEOTIDE SEQUENCE [LARGE SCALE GENOMIC DNA]</scope>
    <source>
        <strain evidence="2">DOLZORAL124_49_17</strain>
    </source>
</reference>
<feature type="coiled-coil region" evidence="1">
    <location>
        <begin position="4"/>
        <end position="90"/>
    </location>
</feature>
<dbReference type="Gene3D" id="1.20.5.2950">
    <property type="match status" value="1"/>
</dbReference>
<keyword evidence="1" id="KW-0175">Coiled coil</keyword>
<organism evidence="2 3">
    <name type="scientific">candidate division KSB3 bacterium</name>
    <dbReference type="NCBI Taxonomy" id="2044937"/>
    <lineage>
        <taxon>Bacteria</taxon>
        <taxon>candidate division KSB3</taxon>
    </lineage>
</organism>
<gene>
    <name evidence="2" type="ORF">CSB45_03620</name>
</gene>
<accession>A0A2G6E9B2</accession>
<sequence>MNILENMLQIETEAQKIVEDAQKEAGAIRKKARDDAAKLIADGKDRAREQLQQEIMQLEKEADVQRTRILNEAQQRREILEQGAEKQIEKAVQRVVNLLLDDCGGAQS</sequence>
<name>A0A2G6E9B2_9BACT</name>
<dbReference type="EMBL" id="PDPS01000022">
    <property type="protein sequence ID" value="PID58644.1"/>
    <property type="molecule type" value="Genomic_DNA"/>
</dbReference>
<comment type="caution">
    <text evidence="2">The sequence shown here is derived from an EMBL/GenBank/DDBJ whole genome shotgun (WGS) entry which is preliminary data.</text>
</comment>
<dbReference type="Proteomes" id="UP000229740">
    <property type="component" value="Unassembled WGS sequence"/>
</dbReference>
<evidence type="ECO:0000313" key="2">
    <source>
        <dbReference type="EMBL" id="PID58644.1"/>
    </source>
</evidence>
<evidence type="ECO:0008006" key="4">
    <source>
        <dbReference type="Google" id="ProtNLM"/>
    </source>
</evidence>
<evidence type="ECO:0000256" key="1">
    <source>
        <dbReference type="SAM" id="Coils"/>
    </source>
</evidence>
<proteinExistence type="predicted"/>
<evidence type="ECO:0000313" key="3">
    <source>
        <dbReference type="Proteomes" id="UP000229740"/>
    </source>
</evidence>
<dbReference type="AlphaFoldDB" id="A0A2G6E9B2"/>